<feature type="region of interest" description="Disordered" evidence="1">
    <location>
        <begin position="131"/>
        <end position="162"/>
    </location>
</feature>
<keyword evidence="3" id="KW-1185">Reference proteome</keyword>
<reference evidence="2" key="1">
    <citation type="journal article" date="2020" name="Nat. Commun.">
        <title>Large-scale genome sequencing of mycorrhizal fungi provides insights into the early evolution of symbiotic traits.</title>
        <authorList>
            <person name="Miyauchi S."/>
            <person name="Kiss E."/>
            <person name="Kuo A."/>
            <person name="Drula E."/>
            <person name="Kohler A."/>
            <person name="Sanchez-Garcia M."/>
            <person name="Morin E."/>
            <person name="Andreopoulos B."/>
            <person name="Barry K.W."/>
            <person name="Bonito G."/>
            <person name="Buee M."/>
            <person name="Carver A."/>
            <person name="Chen C."/>
            <person name="Cichocki N."/>
            <person name="Clum A."/>
            <person name="Culley D."/>
            <person name="Crous P.W."/>
            <person name="Fauchery L."/>
            <person name="Girlanda M."/>
            <person name="Hayes R.D."/>
            <person name="Keri Z."/>
            <person name="LaButti K."/>
            <person name="Lipzen A."/>
            <person name="Lombard V."/>
            <person name="Magnuson J."/>
            <person name="Maillard F."/>
            <person name="Murat C."/>
            <person name="Nolan M."/>
            <person name="Ohm R.A."/>
            <person name="Pangilinan J."/>
            <person name="Pereira M.F."/>
            <person name="Perotto S."/>
            <person name="Peter M."/>
            <person name="Pfister S."/>
            <person name="Riley R."/>
            <person name="Sitrit Y."/>
            <person name="Stielow J.B."/>
            <person name="Szollosi G."/>
            <person name="Zifcakova L."/>
            <person name="Stursova M."/>
            <person name="Spatafora J.W."/>
            <person name="Tedersoo L."/>
            <person name="Vaario L.M."/>
            <person name="Yamada A."/>
            <person name="Yan M."/>
            <person name="Wang P."/>
            <person name="Xu J."/>
            <person name="Bruns T."/>
            <person name="Baldrian P."/>
            <person name="Vilgalys R."/>
            <person name="Dunand C."/>
            <person name="Henrissat B."/>
            <person name="Grigoriev I.V."/>
            <person name="Hibbett D."/>
            <person name="Nagy L.G."/>
            <person name="Martin F.M."/>
        </authorList>
    </citation>
    <scope>NUCLEOTIDE SEQUENCE</scope>
    <source>
        <strain evidence="2">UH-Tt-Lm1</strain>
    </source>
</reference>
<gene>
    <name evidence="2" type="ORF">BJ322DRAFT_96915</name>
</gene>
<evidence type="ECO:0000256" key="1">
    <source>
        <dbReference type="SAM" id="MobiDB-lite"/>
    </source>
</evidence>
<dbReference type="Proteomes" id="UP000736335">
    <property type="component" value="Unassembled WGS sequence"/>
</dbReference>
<accession>A0A9P6LC57</accession>
<organism evidence="2 3">
    <name type="scientific">Thelephora terrestris</name>
    <dbReference type="NCBI Taxonomy" id="56493"/>
    <lineage>
        <taxon>Eukaryota</taxon>
        <taxon>Fungi</taxon>
        <taxon>Dikarya</taxon>
        <taxon>Basidiomycota</taxon>
        <taxon>Agaricomycotina</taxon>
        <taxon>Agaricomycetes</taxon>
        <taxon>Thelephorales</taxon>
        <taxon>Thelephoraceae</taxon>
        <taxon>Thelephora</taxon>
    </lineage>
</organism>
<evidence type="ECO:0000313" key="2">
    <source>
        <dbReference type="EMBL" id="KAF9793035.1"/>
    </source>
</evidence>
<name>A0A9P6LC57_9AGAM</name>
<dbReference type="AlphaFoldDB" id="A0A9P6LC57"/>
<evidence type="ECO:0000313" key="3">
    <source>
        <dbReference type="Proteomes" id="UP000736335"/>
    </source>
</evidence>
<proteinExistence type="predicted"/>
<sequence length="448" mass="49210">MREVFSSAREAKVSRKCFSHRPVLAETIKGSDSSLFPVASGGETPDLTIFDCVSSVWDHPAQSEVSIIAIQGELCGRFVRFELPQARRVAAIPADVLRPSPRQDGLNSPTCRKDSLLSTINYPLWRTQVSSPGTDTQVEGTNSIFSSSRGRGTGASHPPAQSFSRAAEAWMTNASGFTDTFEPSSPTLSSSNLAMALAKPASLLISSLRKKYGHARNLTFGQPTSVAEDRTRGVEECVRAFEEKYQLNMAGMKRDIGAFYKLRLEEFGIGRLVTMSAWEDLERNKKLQMAREAFGGDASRHWAFTALREMALVDTVEPGEGRTTLGELYAFLEVEDFVQQVAMDQARAGTNAALQTDTEVGRVVELALRACADDEIAASRERVKEALAIIRQIAVEEMVAARQYRTAAELLFICADLEVGVGGYRENSQQVLTTRYYAGLLQHMQVDA</sequence>
<feature type="compositionally biased region" description="Polar residues" evidence="1">
    <location>
        <begin position="131"/>
        <end position="150"/>
    </location>
</feature>
<protein>
    <submittedName>
        <fullName evidence="2">Uncharacterized protein</fullName>
    </submittedName>
</protein>
<dbReference type="OrthoDB" id="10358950at2759"/>
<reference evidence="2" key="2">
    <citation type="submission" date="2020-11" db="EMBL/GenBank/DDBJ databases">
        <authorList>
            <consortium name="DOE Joint Genome Institute"/>
            <person name="Kuo A."/>
            <person name="Miyauchi S."/>
            <person name="Kiss E."/>
            <person name="Drula E."/>
            <person name="Kohler A."/>
            <person name="Sanchez-Garcia M."/>
            <person name="Andreopoulos B."/>
            <person name="Barry K.W."/>
            <person name="Bonito G."/>
            <person name="Buee M."/>
            <person name="Carver A."/>
            <person name="Chen C."/>
            <person name="Cichocki N."/>
            <person name="Clum A."/>
            <person name="Culley D."/>
            <person name="Crous P.W."/>
            <person name="Fauchery L."/>
            <person name="Girlanda M."/>
            <person name="Hayes R."/>
            <person name="Keri Z."/>
            <person name="Labutti K."/>
            <person name="Lipzen A."/>
            <person name="Lombard V."/>
            <person name="Magnuson J."/>
            <person name="Maillard F."/>
            <person name="Morin E."/>
            <person name="Murat C."/>
            <person name="Nolan M."/>
            <person name="Ohm R."/>
            <person name="Pangilinan J."/>
            <person name="Pereira M."/>
            <person name="Perotto S."/>
            <person name="Peter M."/>
            <person name="Riley R."/>
            <person name="Sitrit Y."/>
            <person name="Stielow B."/>
            <person name="Szollosi G."/>
            <person name="Zifcakova L."/>
            <person name="Stursova M."/>
            <person name="Spatafora J.W."/>
            <person name="Tedersoo L."/>
            <person name="Vaario L.-M."/>
            <person name="Yamada A."/>
            <person name="Yan M."/>
            <person name="Wang P."/>
            <person name="Xu J."/>
            <person name="Bruns T."/>
            <person name="Baldrian P."/>
            <person name="Vilgalys R."/>
            <person name="Henrissat B."/>
            <person name="Grigoriev I.V."/>
            <person name="Hibbett D."/>
            <person name="Nagy L.G."/>
            <person name="Martin F.M."/>
        </authorList>
    </citation>
    <scope>NUCLEOTIDE SEQUENCE</scope>
    <source>
        <strain evidence="2">UH-Tt-Lm1</strain>
    </source>
</reference>
<comment type="caution">
    <text evidence="2">The sequence shown here is derived from an EMBL/GenBank/DDBJ whole genome shotgun (WGS) entry which is preliminary data.</text>
</comment>
<dbReference type="EMBL" id="WIUZ02000001">
    <property type="protein sequence ID" value="KAF9793035.1"/>
    <property type="molecule type" value="Genomic_DNA"/>
</dbReference>